<gene>
    <name evidence="2" type="ORF">C9I98_07040</name>
</gene>
<feature type="transmembrane region" description="Helical" evidence="1">
    <location>
        <begin position="7"/>
        <end position="29"/>
    </location>
</feature>
<comment type="caution">
    <text evidence="2">The sequence shown here is derived from an EMBL/GenBank/DDBJ whole genome shotgun (WGS) entry which is preliminary data.</text>
</comment>
<dbReference type="AlphaFoldDB" id="A0A2T3NWE0"/>
<feature type="transmembrane region" description="Helical" evidence="1">
    <location>
        <begin position="41"/>
        <end position="61"/>
    </location>
</feature>
<evidence type="ECO:0000256" key="1">
    <source>
        <dbReference type="SAM" id="Phobius"/>
    </source>
</evidence>
<keyword evidence="1" id="KW-0472">Membrane</keyword>
<sequence>MLITNGMLGVLAALFFFIGPFAFSVIVIIEDYYSISIGGDIRLLAYIVASVQTISFGYLLWNTFRKKAWLS</sequence>
<dbReference type="Proteomes" id="UP000241771">
    <property type="component" value="Unassembled WGS sequence"/>
</dbReference>
<keyword evidence="3" id="KW-1185">Reference proteome</keyword>
<keyword evidence="1" id="KW-0812">Transmembrane</keyword>
<proteinExistence type="predicted"/>
<keyword evidence="1" id="KW-1133">Transmembrane helix</keyword>
<evidence type="ECO:0000313" key="3">
    <source>
        <dbReference type="Proteomes" id="UP000241771"/>
    </source>
</evidence>
<reference evidence="2 3" key="1">
    <citation type="submission" date="2018-01" db="EMBL/GenBank/DDBJ databases">
        <title>Whole genome sequencing of Histamine producing bacteria.</title>
        <authorList>
            <person name="Butler K."/>
        </authorList>
    </citation>
    <scope>NUCLEOTIDE SEQUENCE [LARGE SCALE GENOMIC DNA]</scope>
    <source>
        <strain evidence="2 3">DSM 100436</strain>
    </source>
</reference>
<protein>
    <submittedName>
        <fullName evidence="2">Uncharacterized protein</fullName>
    </submittedName>
</protein>
<dbReference type="EMBL" id="PYMA01000003">
    <property type="protein sequence ID" value="PSW20600.1"/>
    <property type="molecule type" value="Genomic_DNA"/>
</dbReference>
<organism evidence="2 3">
    <name type="scientific">Photobacterium sanctipauli</name>
    <dbReference type="NCBI Taxonomy" id="1342794"/>
    <lineage>
        <taxon>Bacteria</taxon>
        <taxon>Pseudomonadati</taxon>
        <taxon>Pseudomonadota</taxon>
        <taxon>Gammaproteobacteria</taxon>
        <taxon>Vibrionales</taxon>
        <taxon>Vibrionaceae</taxon>
        <taxon>Photobacterium</taxon>
    </lineage>
</organism>
<evidence type="ECO:0000313" key="2">
    <source>
        <dbReference type="EMBL" id="PSW20600.1"/>
    </source>
</evidence>
<accession>A0A2T3NWE0</accession>
<name>A0A2T3NWE0_9GAMM</name>